<dbReference type="Proteomes" id="UP000225320">
    <property type="component" value="Unassembled WGS sequence"/>
</dbReference>
<dbReference type="RefSeq" id="WP_098088094.1">
    <property type="nucleotide sequence ID" value="NZ_NUAZ01000333.1"/>
</dbReference>
<feature type="compositionally biased region" description="Polar residues" evidence="7">
    <location>
        <begin position="29"/>
        <end position="40"/>
    </location>
</feature>
<dbReference type="SUPFAM" id="SSF51096">
    <property type="entry name" value="delta-Endotoxin (insectocide), middle domain"/>
    <property type="match status" value="1"/>
</dbReference>
<dbReference type="GO" id="GO:0030435">
    <property type="term" value="P:sporulation resulting in formation of a cellular spore"/>
    <property type="evidence" value="ECO:0007669"/>
    <property type="project" value="UniProtKB-KW"/>
</dbReference>
<evidence type="ECO:0000256" key="2">
    <source>
        <dbReference type="ARBA" id="ARBA00022656"/>
    </source>
</evidence>
<comment type="similarity">
    <text evidence="1">Belongs to the delta endotoxin family.</text>
</comment>
<evidence type="ECO:0000259" key="8">
    <source>
        <dbReference type="Pfam" id="PF03944"/>
    </source>
</evidence>
<dbReference type="InterPro" id="IPR036716">
    <property type="entry name" value="Pest_crys_N_sf"/>
</dbReference>
<keyword evidence="3" id="KW-0749">Sporulation</keyword>
<evidence type="ECO:0000313" key="11">
    <source>
        <dbReference type="Proteomes" id="UP000225320"/>
    </source>
</evidence>
<dbReference type="Pfam" id="PF03944">
    <property type="entry name" value="Endotoxin_C"/>
    <property type="match status" value="1"/>
</dbReference>
<feature type="domain" description="Pesticidal crystal protein" evidence="9">
    <location>
        <begin position="167"/>
        <end position="373"/>
    </location>
</feature>
<evidence type="ECO:0000256" key="3">
    <source>
        <dbReference type="ARBA" id="ARBA00022969"/>
    </source>
</evidence>
<dbReference type="SUPFAM" id="SSF56849">
    <property type="entry name" value="delta-Endotoxin (insectocide), N-terminal domain"/>
    <property type="match status" value="1"/>
</dbReference>
<dbReference type="InterPro" id="IPR036399">
    <property type="entry name" value="Pest_cryst_cen_dom_sf"/>
</dbReference>
<evidence type="ECO:0000256" key="1">
    <source>
        <dbReference type="ARBA" id="ARBA00007819"/>
    </source>
</evidence>
<sequence length="760" mass="84675">MEECGRYMANENSTNNPDTNNNPIYNANQNENYGDTNGYSSEPGVNDTNVYSNDTSGYANDTNANTGDYNTGTINSSEMNNDTYNSGNVNYLVENPGLLEEVPQVPYNVVAKPLYLQTDEETEEAWRIWESRDPSIFIPALVGIIGSMLLKKVAGLIIDRALKKLYGYLFPGDAPITMLDILRAVEELVNQRIEVAVRQLVEAELEGLQRAVKSFEDDVATFESSQSPSFMEEITKVIQTEEAIRTGEELPTPTAIIDSVNRLNATFAQAIPKFRLPDWKNQSLPLYAQAANLHLFFLRDVIDNAQKWGLTTSEINRYKNDLKNYIQEYSNYCISTYKAEFDRRFQNTRFDKALEFRNFMTLNVLDYVGIWSMLRYSNVVINSSMNLYNTTCRLALPLASWNYLNAMMQGRPNKILLALGTGRLETYHPLIPGPTPGSIAIPAETSNRYFYTGTHYINGNSTGTVGLIPLPDSPGSLFTKWEKSIPAFYVTDPVRSPWIVANLTRTITSSSRERVDNESIRFSSRRGDPGTQYPDYYIRNVTGLPNRLSDPYPDIVNGFWNKKTTTAQIGVTATFNRTIISAHTNNGSIKHIVPYVADETNLAVPKPRGFTILPLQHDWAYNGDGSNNLLRFSEKFGNNGDAISIPTAAGGSKHVRFNYKIDNTGSTDVSYDVYLKVATVGAGTTNFFVAKNGTGYGKNISTATSNDGITDNGVKFKDILIYPNISIPKNTQVTLEITVSGSAAYLGQIIFVPRGVTPIY</sequence>
<evidence type="ECO:0000256" key="7">
    <source>
        <dbReference type="SAM" id="MobiDB-lite"/>
    </source>
</evidence>
<accession>A0A2B5CS75</accession>
<evidence type="ECO:0000256" key="6">
    <source>
        <dbReference type="SAM" id="Coils"/>
    </source>
</evidence>
<dbReference type="InterPro" id="IPR038979">
    <property type="entry name" value="Pest_crys"/>
</dbReference>
<evidence type="ECO:0000313" key="10">
    <source>
        <dbReference type="EMBL" id="PGG81394.1"/>
    </source>
</evidence>
<dbReference type="PANTHER" id="PTHR37003:SF2">
    <property type="entry name" value="PESTICIDAL CRYSTAL PROTEIN N-TERMINAL DOMAIN-CONTAINING PROTEIN"/>
    <property type="match status" value="1"/>
</dbReference>
<gene>
    <name evidence="10" type="ORF">CON73_29085</name>
</gene>
<comment type="caution">
    <text evidence="10">The sequence shown here is derived from an EMBL/GenBank/DDBJ whole genome shotgun (WGS) entry which is preliminary data.</text>
</comment>
<dbReference type="Gene3D" id="2.60.120.260">
    <property type="entry name" value="Galactose-binding domain-like"/>
    <property type="match status" value="1"/>
</dbReference>
<feature type="domain" description="Pesticidal crystal protein" evidence="8">
    <location>
        <begin position="638"/>
        <end position="753"/>
    </location>
</feature>
<evidence type="ECO:0000256" key="5">
    <source>
        <dbReference type="ARBA" id="ARBA00029653"/>
    </source>
</evidence>
<keyword evidence="6" id="KW-0175">Coiled coil</keyword>
<dbReference type="InterPro" id="IPR005638">
    <property type="entry name" value="Pest_crys_dom-III"/>
</dbReference>
<evidence type="ECO:0000256" key="4">
    <source>
        <dbReference type="ARBA" id="ARBA00023026"/>
    </source>
</evidence>
<feature type="region of interest" description="Disordered" evidence="7">
    <location>
        <begin position="1"/>
        <end position="81"/>
    </location>
</feature>
<evidence type="ECO:0000259" key="9">
    <source>
        <dbReference type="Pfam" id="PF03945"/>
    </source>
</evidence>
<dbReference type="GO" id="GO:0001907">
    <property type="term" value="P:symbiont-mediated killing of host cell"/>
    <property type="evidence" value="ECO:0007669"/>
    <property type="project" value="InterPro"/>
</dbReference>
<keyword evidence="4" id="KW-0843">Virulence</keyword>
<dbReference type="PANTHER" id="PTHR37003">
    <property type="entry name" value="ENDOTOXIN_N DOMAIN-CONTAINING PROTEIN-RELATED"/>
    <property type="match status" value="1"/>
</dbReference>
<feature type="compositionally biased region" description="Low complexity" evidence="7">
    <location>
        <begin position="9"/>
        <end position="28"/>
    </location>
</feature>
<name>A0A2B5CS75_9BACI</name>
<dbReference type="Pfam" id="PF03945">
    <property type="entry name" value="Endotoxin_N"/>
    <property type="match status" value="1"/>
</dbReference>
<feature type="coiled-coil region" evidence="6">
    <location>
        <begin position="198"/>
        <end position="225"/>
    </location>
</feature>
<proteinExistence type="inferred from homology"/>
<dbReference type="GO" id="GO:0005102">
    <property type="term" value="F:signaling receptor binding"/>
    <property type="evidence" value="ECO:0007669"/>
    <property type="project" value="InterPro"/>
</dbReference>
<reference evidence="10 11" key="1">
    <citation type="submission" date="2017-09" db="EMBL/GenBank/DDBJ databases">
        <title>Large-scale bioinformatics analysis of Bacillus genomes uncovers conserved roles of natural products in bacterial physiology.</title>
        <authorList>
            <consortium name="Agbiome Team Llc"/>
            <person name="Bleich R.M."/>
            <person name="Grubbs K.J."/>
            <person name="Santa Maria K.C."/>
            <person name="Allen S.E."/>
            <person name="Farag S."/>
            <person name="Shank E.A."/>
            <person name="Bowers A."/>
        </authorList>
    </citation>
    <scope>NUCLEOTIDE SEQUENCE [LARGE SCALE GENOMIC DNA]</scope>
    <source>
        <strain evidence="10 11">AFS094862</strain>
    </source>
</reference>
<dbReference type="InterPro" id="IPR005639">
    <property type="entry name" value="Pest_crys_dom_I"/>
</dbReference>
<dbReference type="SUPFAM" id="SSF49785">
    <property type="entry name" value="Galactose-binding domain-like"/>
    <property type="match status" value="1"/>
</dbReference>
<keyword evidence="2" id="KW-0800">Toxin</keyword>
<dbReference type="Gene3D" id="1.20.190.10">
    <property type="entry name" value="Pesticidal crystal protein, N-terminal domain"/>
    <property type="match status" value="1"/>
</dbReference>
<dbReference type="EMBL" id="NVOI01000153">
    <property type="protein sequence ID" value="PGG81394.1"/>
    <property type="molecule type" value="Genomic_DNA"/>
</dbReference>
<dbReference type="GO" id="GO:0090729">
    <property type="term" value="F:toxin activity"/>
    <property type="evidence" value="ECO:0007669"/>
    <property type="project" value="UniProtKB-KW"/>
</dbReference>
<feature type="compositionally biased region" description="Polar residues" evidence="7">
    <location>
        <begin position="46"/>
        <end position="81"/>
    </location>
</feature>
<dbReference type="AlphaFoldDB" id="A0A2B5CS75"/>
<protein>
    <recommendedName>
        <fullName evidence="5">Crystaline entomocidal protoxin</fullName>
    </recommendedName>
</protein>
<dbReference type="InterPro" id="IPR008979">
    <property type="entry name" value="Galactose-bd-like_sf"/>
</dbReference>
<organism evidence="10 11">
    <name type="scientific">Bacillus toyonensis</name>
    <dbReference type="NCBI Taxonomy" id="155322"/>
    <lineage>
        <taxon>Bacteria</taxon>
        <taxon>Bacillati</taxon>
        <taxon>Bacillota</taxon>
        <taxon>Bacilli</taxon>
        <taxon>Bacillales</taxon>
        <taxon>Bacillaceae</taxon>
        <taxon>Bacillus</taxon>
        <taxon>Bacillus cereus group</taxon>
    </lineage>
</organism>